<evidence type="ECO:0000256" key="1">
    <source>
        <dbReference type="ARBA" id="ARBA00004651"/>
    </source>
</evidence>
<feature type="transmembrane region" description="Helical" evidence="8">
    <location>
        <begin position="396"/>
        <end position="414"/>
    </location>
</feature>
<evidence type="ECO:0000256" key="6">
    <source>
        <dbReference type="ARBA" id="ARBA00022989"/>
    </source>
</evidence>
<feature type="transmembrane region" description="Helical" evidence="8">
    <location>
        <begin position="128"/>
        <end position="145"/>
    </location>
</feature>
<accession>A0A2H0XB55</accession>
<evidence type="ECO:0000256" key="2">
    <source>
        <dbReference type="ARBA" id="ARBA00022475"/>
    </source>
</evidence>
<feature type="transmembrane region" description="Helical" evidence="8">
    <location>
        <begin position="151"/>
        <end position="170"/>
    </location>
</feature>
<organism evidence="10 11">
    <name type="scientific">candidate division WWE3 bacterium CG08_land_8_20_14_0_20_41_15</name>
    <dbReference type="NCBI Taxonomy" id="1975086"/>
    <lineage>
        <taxon>Bacteria</taxon>
        <taxon>Katanobacteria</taxon>
    </lineage>
</organism>
<name>A0A2H0XB55_UNCKA</name>
<feature type="domain" description="Glycosyltransferase RgtA/B/C/D-like" evidence="9">
    <location>
        <begin position="99"/>
        <end position="237"/>
    </location>
</feature>
<feature type="transmembrane region" description="Helical" evidence="8">
    <location>
        <begin position="296"/>
        <end position="320"/>
    </location>
</feature>
<protein>
    <recommendedName>
        <fullName evidence="9">Glycosyltransferase RgtA/B/C/D-like domain-containing protein</fullName>
    </recommendedName>
</protein>
<feature type="transmembrane region" description="Helical" evidence="8">
    <location>
        <begin position="98"/>
        <end position="121"/>
    </location>
</feature>
<sequence length="532" mass="61269">MKNKHNQLLVYIFLFLIAFFPRAINPVAAPIHWFWRPLQFYRALVTGNLDSTFQSGHPGVTVMWLSGFSESIYREITGFPASLDPSDVLPMYYISPSAILSGLLPLVFLISLGVCLTYFLLSKLFNREIALLASIFIALDPFYLYQSKILHLDATLANLMMLSALSFLVFMKEKDRKYLIASAILGGFALLTKTPAIFLIPFVALSLLVFNWIELNESIKQRTYNSFFVIFKPFFYYSLVLGLVFFLAFPAFWVSPIATFQKIFALGVKKPITAPHGYQNYFLGEILVLKHIGLKFYLLTAAFFSTPLTLLSYITGFIYLFQKRIQKEQRVYALLIFLYSIFFLIMVSIAAKNGIRYLAPFFPMFSIFSALGFYWFYKSIVDFVKIKVKIDIRKSVFFVCFILLLNFFPVVKRYPYFGTYYNPLLGGAKSASFVFPLGDQAEGVDQALKYIDEVEENPENLRIGCDTPLACIQHTKGMVLDIDDETADYLVFLRNKVIRQTNKKTWDIYKDQVPEKVISFDEIPYVWVYKAI</sequence>
<proteinExistence type="predicted"/>
<keyword evidence="4" id="KW-0808">Transferase</keyword>
<dbReference type="GO" id="GO:0009103">
    <property type="term" value="P:lipopolysaccharide biosynthetic process"/>
    <property type="evidence" value="ECO:0007669"/>
    <property type="project" value="UniProtKB-ARBA"/>
</dbReference>
<evidence type="ECO:0000313" key="10">
    <source>
        <dbReference type="EMBL" id="PIS21328.1"/>
    </source>
</evidence>
<comment type="subcellular location">
    <subcellularLocation>
        <location evidence="1">Cell membrane</location>
        <topology evidence="1">Multi-pass membrane protein</topology>
    </subcellularLocation>
</comment>
<evidence type="ECO:0000256" key="5">
    <source>
        <dbReference type="ARBA" id="ARBA00022692"/>
    </source>
</evidence>
<keyword evidence="2" id="KW-1003">Cell membrane</keyword>
<evidence type="ECO:0000256" key="3">
    <source>
        <dbReference type="ARBA" id="ARBA00022676"/>
    </source>
</evidence>
<dbReference type="GO" id="GO:0016763">
    <property type="term" value="F:pentosyltransferase activity"/>
    <property type="evidence" value="ECO:0007669"/>
    <property type="project" value="TreeGrafter"/>
</dbReference>
<evidence type="ECO:0000256" key="4">
    <source>
        <dbReference type="ARBA" id="ARBA00022679"/>
    </source>
</evidence>
<feature type="transmembrane region" description="Helical" evidence="8">
    <location>
        <begin position="198"/>
        <end position="213"/>
    </location>
</feature>
<keyword evidence="5 8" id="KW-0812">Transmembrane</keyword>
<dbReference type="Pfam" id="PF13231">
    <property type="entry name" value="PMT_2"/>
    <property type="match status" value="1"/>
</dbReference>
<dbReference type="PANTHER" id="PTHR33908">
    <property type="entry name" value="MANNOSYLTRANSFERASE YKCB-RELATED"/>
    <property type="match status" value="1"/>
</dbReference>
<evidence type="ECO:0000256" key="7">
    <source>
        <dbReference type="ARBA" id="ARBA00023136"/>
    </source>
</evidence>
<dbReference type="AlphaFoldDB" id="A0A2H0XB55"/>
<keyword evidence="6 8" id="KW-1133">Transmembrane helix</keyword>
<dbReference type="GO" id="GO:0005886">
    <property type="term" value="C:plasma membrane"/>
    <property type="evidence" value="ECO:0007669"/>
    <property type="project" value="UniProtKB-SubCell"/>
</dbReference>
<dbReference type="InterPro" id="IPR038731">
    <property type="entry name" value="RgtA/B/C-like"/>
</dbReference>
<dbReference type="EMBL" id="PEYV01000057">
    <property type="protein sequence ID" value="PIS21328.1"/>
    <property type="molecule type" value="Genomic_DNA"/>
</dbReference>
<gene>
    <name evidence="10" type="ORF">COT51_03380</name>
</gene>
<evidence type="ECO:0000313" key="11">
    <source>
        <dbReference type="Proteomes" id="UP000231098"/>
    </source>
</evidence>
<evidence type="ECO:0000256" key="8">
    <source>
        <dbReference type="SAM" id="Phobius"/>
    </source>
</evidence>
<dbReference type="InterPro" id="IPR050297">
    <property type="entry name" value="LipidA_mod_glycosyltrf_83"/>
</dbReference>
<dbReference type="Proteomes" id="UP000231098">
    <property type="component" value="Unassembled WGS sequence"/>
</dbReference>
<keyword evidence="7 8" id="KW-0472">Membrane</keyword>
<feature type="transmembrane region" description="Helical" evidence="8">
    <location>
        <begin position="234"/>
        <end position="254"/>
    </location>
</feature>
<keyword evidence="3" id="KW-0328">Glycosyltransferase</keyword>
<feature type="transmembrane region" description="Helical" evidence="8">
    <location>
        <begin position="177"/>
        <end position="192"/>
    </location>
</feature>
<feature type="transmembrane region" description="Helical" evidence="8">
    <location>
        <begin position="332"/>
        <end position="351"/>
    </location>
</feature>
<comment type="caution">
    <text evidence="10">The sequence shown here is derived from an EMBL/GenBank/DDBJ whole genome shotgun (WGS) entry which is preliminary data.</text>
</comment>
<feature type="transmembrane region" description="Helical" evidence="8">
    <location>
        <begin position="357"/>
        <end position="376"/>
    </location>
</feature>
<reference evidence="11" key="1">
    <citation type="submission" date="2017-09" db="EMBL/GenBank/DDBJ databases">
        <title>Depth-based differentiation of microbial function through sediment-hosted aquifers and enrichment of novel symbionts in the deep terrestrial subsurface.</title>
        <authorList>
            <person name="Probst A.J."/>
            <person name="Ladd B."/>
            <person name="Jarett J.K."/>
            <person name="Geller-Mcgrath D.E."/>
            <person name="Sieber C.M.K."/>
            <person name="Emerson J.B."/>
            <person name="Anantharaman K."/>
            <person name="Thomas B.C."/>
            <person name="Malmstrom R."/>
            <person name="Stieglmeier M."/>
            <person name="Klingl A."/>
            <person name="Woyke T."/>
            <person name="Ryan C.M."/>
            <person name="Banfield J.F."/>
        </authorList>
    </citation>
    <scope>NUCLEOTIDE SEQUENCE [LARGE SCALE GENOMIC DNA]</scope>
</reference>
<evidence type="ECO:0000259" key="9">
    <source>
        <dbReference type="Pfam" id="PF13231"/>
    </source>
</evidence>
<dbReference type="PANTHER" id="PTHR33908:SF11">
    <property type="entry name" value="MEMBRANE PROTEIN"/>
    <property type="match status" value="1"/>
</dbReference>